<organism evidence="3 4">
    <name type="scientific">Botryobasidium botryosum (strain FD-172 SS1)</name>
    <dbReference type="NCBI Taxonomy" id="930990"/>
    <lineage>
        <taxon>Eukaryota</taxon>
        <taxon>Fungi</taxon>
        <taxon>Dikarya</taxon>
        <taxon>Basidiomycota</taxon>
        <taxon>Agaricomycotina</taxon>
        <taxon>Agaricomycetes</taxon>
        <taxon>Cantharellales</taxon>
        <taxon>Botryobasidiaceae</taxon>
        <taxon>Botryobasidium</taxon>
    </lineage>
</organism>
<keyword evidence="4" id="KW-1185">Reference proteome</keyword>
<reference evidence="4" key="1">
    <citation type="journal article" date="2014" name="Proc. Natl. Acad. Sci. U.S.A.">
        <title>Extensive sampling of basidiomycete genomes demonstrates inadequacy of the white-rot/brown-rot paradigm for wood decay fungi.</title>
        <authorList>
            <person name="Riley R."/>
            <person name="Salamov A.A."/>
            <person name="Brown D.W."/>
            <person name="Nagy L.G."/>
            <person name="Floudas D."/>
            <person name="Held B.W."/>
            <person name="Levasseur A."/>
            <person name="Lombard V."/>
            <person name="Morin E."/>
            <person name="Otillar R."/>
            <person name="Lindquist E.A."/>
            <person name="Sun H."/>
            <person name="LaButti K.M."/>
            <person name="Schmutz J."/>
            <person name="Jabbour D."/>
            <person name="Luo H."/>
            <person name="Baker S.E."/>
            <person name="Pisabarro A.G."/>
            <person name="Walton J.D."/>
            <person name="Blanchette R.A."/>
            <person name="Henrissat B."/>
            <person name="Martin F."/>
            <person name="Cullen D."/>
            <person name="Hibbett D.S."/>
            <person name="Grigoriev I.V."/>
        </authorList>
    </citation>
    <scope>NUCLEOTIDE SEQUENCE [LARGE SCALE GENOMIC DNA]</scope>
    <source>
        <strain evidence="4">FD-172 SS1</strain>
    </source>
</reference>
<feature type="compositionally biased region" description="Basic and acidic residues" evidence="1">
    <location>
        <begin position="146"/>
        <end position="161"/>
    </location>
</feature>
<dbReference type="EMBL" id="KL198098">
    <property type="protein sequence ID" value="KDQ07906.1"/>
    <property type="molecule type" value="Genomic_DNA"/>
</dbReference>
<dbReference type="Pfam" id="PF12776">
    <property type="entry name" value="Myb_DNA-bind_3"/>
    <property type="match status" value="1"/>
</dbReference>
<proteinExistence type="predicted"/>
<gene>
    <name evidence="3" type="ORF">BOTBODRAFT_588209</name>
</gene>
<name>A0A067M8L0_BOTB1</name>
<dbReference type="OrthoDB" id="3255758at2759"/>
<dbReference type="HOGENOM" id="CLU_933807_0_0_1"/>
<evidence type="ECO:0000259" key="2">
    <source>
        <dbReference type="Pfam" id="PF12776"/>
    </source>
</evidence>
<dbReference type="InParanoid" id="A0A067M8L0"/>
<evidence type="ECO:0000256" key="1">
    <source>
        <dbReference type="SAM" id="MobiDB-lite"/>
    </source>
</evidence>
<feature type="domain" description="Myb/SANT-like" evidence="2">
    <location>
        <begin position="234"/>
        <end position="271"/>
    </location>
</feature>
<feature type="region of interest" description="Disordered" evidence="1">
    <location>
        <begin position="278"/>
        <end position="298"/>
    </location>
</feature>
<dbReference type="Proteomes" id="UP000027195">
    <property type="component" value="Unassembled WGS sequence"/>
</dbReference>
<protein>
    <recommendedName>
        <fullName evidence="2">Myb/SANT-like domain-containing protein</fullName>
    </recommendedName>
</protein>
<dbReference type="AlphaFoldDB" id="A0A067M8L0"/>
<accession>A0A067M8L0</accession>
<sequence>MPTRCTIGRAPASACGGQKPRRERDRARDSYVPVGIAQCQTRVAQSCDRRVASRRDGIEICAPILGAMAAMISPVASRSRNTPALDLTRSRSAIAPLKRLLNPVCHTRLLLLRSAISPPTPLSPSLCPQNASSPPQNALGHHRDGHRGPEEVRTRRVDAGRGGRVPQDPPRAEGAGQPERERLEALCVGDRRQGHGRALSADCREKVDQALQAAMAARTCTSSFSRFRGSRAGVQLKRQYRIIKSLREHVGFTWDDRTGMISAAPDAWEKYIEVGSPTPLPSPLAPANPRLSSHEAGT</sequence>
<evidence type="ECO:0000313" key="4">
    <source>
        <dbReference type="Proteomes" id="UP000027195"/>
    </source>
</evidence>
<evidence type="ECO:0000313" key="3">
    <source>
        <dbReference type="EMBL" id="KDQ07906.1"/>
    </source>
</evidence>
<dbReference type="InterPro" id="IPR024752">
    <property type="entry name" value="Myb/SANT-like_dom"/>
</dbReference>
<feature type="region of interest" description="Disordered" evidence="1">
    <location>
        <begin position="121"/>
        <end position="180"/>
    </location>
</feature>